<reference evidence="2 3" key="1">
    <citation type="journal article" date="2015" name="Genome Announc.">
        <title>Expanding the biotechnology potential of lactobacilli through comparative genomics of 213 strains and associated genera.</title>
        <authorList>
            <person name="Sun Z."/>
            <person name="Harris H.M."/>
            <person name="McCann A."/>
            <person name="Guo C."/>
            <person name="Argimon S."/>
            <person name="Zhang W."/>
            <person name="Yang X."/>
            <person name="Jeffery I.B."/>
            <person name="Cooney J.C."/>
            <person name="Kagawa T.F."/>
            <person name="Liu W."/>
            <person name="Song Y."/>
            <person name="Salvetti E."/>
            <person name="Wrobel A."/>
            <person name="Rasinkangas P."/>
            <person name="Parkhill J."/>
            <person name="Rea M.C."/>
            <person name="O'Sullivan O."/>
            <person name="Ritari J."/>
            <person name="Douillard F.P."/>
            <person name="Paul Ross R."/>
            <person name="Yang R."/>
            <person name="Briner A.E."/>
            <person name="Felis G.E."/>
            <person name="de Vos W.M."/>
            <person name="Barrangou R."/>
            <person name="Klaenhammer T.R."/>
            <person name="Caufield P.W."/>
            <person name="Cui Y."/>
            <person name="Zhang H."/>
            <person name="O'Toole P.W."/>
        </authorList>
    </citation>
    <scope>NUCLEOTIDE SEQUENCE [LARGE SCALE GENOMIC DNA]</scope>
    <source>
        <strain evidence="2 3">DSM 15833</strain>
    </source>
</reference>
<comment type="caution">
    <text evidence="2">The sequence shown here is derived from an EMBL/GenBank/DDBJ whole genome shotgun (WGS) entry which is preliminary data.</text>
</comment>
<keyword evidence="1" id="KW-0812">Transmembrane</keyword>
<accession>A0A0R1TVA7</accession>
<sequence>MLLLIWLGWQILKISFRIIFWLVIIALIAAVLKLSVIGMGVIIAVLGGSYLFGKI</sequence>
<gene>
    <name evidence="2" type="ORF">FC36_GL000940</name>
</gene>
<evidence type="ECO:0000313" key="3">
    <source>
        <dbReference type="Proteomes" id="UP000051048"/>
    </source>
</evidence>
<keyword evidence="1" id="KW-0472">Membrane</keyword>
<evidence type="ECO:0000313" key="2">
    <source>
        <dbReference type="EMBL" id="KRL82498.1"/>
    </source>
</evidence>
<protein>
    <submittedName>
        <fullName evidence="2">Uncharacterized protein</fullName>
    </submittedName>
</protein>
<dbReference type="AlphaFoldDB" id="A0A0R1TVA7"/>
<dbReference type="Proteomes" id="UP000051048">
    <property type="component" value="Unassembled WGS sequence"/>
</dbReference>
<dbReference type="EMBL" id="AZFH01000021">
    <property type="protein sequence ID" value="KRL82498.1"/>
    <property type="molecule type" value="Genomic_DNA"/>
</dbReference>
<feature type="transmembrane region" description="Helical" evidence="1">
    <location>
        <begin position="20"/>
        <end position="53"/>
    </location>
</feature>
<keyword evidence="1" id="KW-1133">Transmembrane helix</keyword>
<dbReference type="PATRIC" id="fig|1423740.3.peg.1009"/>
<evidence type="ECO:0000256" key="1">
    <source>
        <dbReference type="SAM" id="Phobius"/>
    </source>
</evidence>
<organism evidence="2 3">
    <name type="scientific">Ligilactobacillus equi DSM 15833 = JCM 10991</name>
    <dbReference type="NCBI Taxonomy" id="1423740"/>
    <lineage>
        <taxon>Bacteria</taxon>
        <taxon>Bacillati</taxon>
        <taxon>Bacillota</taxon>
        <taxon>Bacilli</taxon>
        <taxon>Lactobacillales</taxon>
        <taxon>Lactobacillaceae</taxon>
        <taxon>Ligilactobacillus</taxon>
    </lineage>
</organism>
<name>A0A0R1TVA7_9LACO</name>
<dbReference type="STRING" id="1423740.FC36_GL000940"/>
<proteinExistence type="predicted"/>